<organism evidence="3 4">
    <name type="scientific">Rosa chinensis</name>
    <name type="common">China rose</name>
    <dbReference type="NCBI Taxonomy" id="74649"/>
    <lineage>
        <taxon>Eukaryota</taxon>
        <taxon>Viridiplantae</taxon>
        <taxon>Streptophyta</taxon>
        <taxon>Embryophyta</taxon>
        <taxon>Tracheophyta</taxon>
        <taxon>Spermatophyta</taxon>
        <taxon>Magnoliopsida</taxon>
        <taxon>eudicotyledons</taxon>
        <taxon>Gunneridae</taxon>
        <taxon>Pentapetalae</taxon>
        <taxon>rosids</taxon>
        <taxon>fabids</taxon>
        <taxon>Rosales</taxon>
        <taxon>Rosaceae</taxon>
        <taxon>Rosoideae</taxon>
        <taxon>Rosoideae incertae sedis</taxon>
        <taxon>Rosa</taxon>
    </lineage>
</organism>
<dbReference type="PROSITE" id="PS51375">
    <property type="entry name" value="PPR"/>
    <property type="match status" value="3"/>
</dbReference>
<dbReference type="Pfam" id="PF13812">
    <property type="entry name" value="PPR_3"/>
    <property type="match status" value="1"/>
</dbReference>
<dbReference type="InterPro" id="IPR002885">
    <property type="entry name" value="PPR_rpt"/>
</dbReference>
<sequence length="159" mass="17953">MITRGIAPTIVTYNSLIHGVCNIGHWKQATRLLDEMLSQGIFPNVRTFSVLVDTFCKEGMVVEAKTVLEIMIQTGIEPHIITYNSLMDEARQVFDLTIGRGSMVDVWSCNILINGYCKGKKIDQAYKIFNEMPRMELVPDTVTYTTLIDGLCICKRCLL</sequence>
<dbReference type="OMA" id="CCICRIV"/>
<evidence type="ECO:0000313" key="3">
    <source>
        <dbReference type="EMBL" id="PRQ34902.1"/>
    </source>
</evidence>
<dbReference type="Gene3D" id="1.25.40.10">
    <property type="entry name" value="Tetratricopeptide repeat domain"/>
    <property type="match status" value="2"/>
</dbReference>
<feature type="repeat" description="PPR" evidence="2">
    <location>
        <begin position="105"/>
        <end position="139"/>
    </location>
</feature>
<dbReference type="EMBL" id="PDCK01000043">
    <property type="protein sequence ID" value="PRQ34902.1"/>
    <property type="molecule type" value="Genomic_DNA"/>
</dbReference>
<dbReference type="PANTHER" id="PTHR45613:SF207">
    <property type="entry name" value="OS08G0300700 PROTEIN"/>
    <property type="match status" value="1"/>
</dbReference>
<feature type="repeat" description="PPR" evidence="2">
    <location>
        <begin position="9"/>
        <end position="43"/>
    </location>
</feature>
<dbReference type="InterPro" id="IPR011990">
    <property type="entry name" value="TPR-like_helical_dom_sf"/>
</dbReference>
<keyword evidence="4" id="KW-1185">Reference proteome</keyword>
<dbReference type="NCBIfam" id="TIGR00756">
    <property type="entry name" value="PPR"/>
    <property type="match status" value="3"/>
</dbReference>
<dbReference type="Proteomes" id="UP000238479">
    <property type="component" value="Chromosome 5"/>
</dbReference>
<protein>
    <submittedName>
        <fullName evidence="3">Putative pentatricopeptide</fullName>
    </submittedName>
</protein>
<feature type="repeat" description="PPR" evidence="2">
    <location>
        <begin position="44"/>
        <end position="78"/>
    </location>
</feature>
<dbReference type="AlphaFoldDB" id="A0A2P6QL55"/>
<gene>
    <name evidence="3" type="ORF">RchiOBHm_Chr5g0074191</name>
</gene>
<evidence type="ECO:0000256" key="1">
    <source>
        <dbReference type="ARBA" id="ARBA00022737"/>
    </source>
</evidence>
<dbReference type="PANTHER" id="PTHR45613">
    <property type="entry name" value="PENTATRICOPEPTIDE REPEAT-CONTAINING PROTEIN"/>
    <property type="match status" value="1"/>
</dbReference>
<reference evidence="3 4" key="1">
    <citation type="journal article" date="2018" name="Nat. Genet.">
        <title>The Rosa genome provides new insights in the design of modern roses.</title>
        <authorList>
            <person name="Bendahmane M."/>
        </authorList>
    </citation>
    <scope>NUCLEOTIDE SEQUENCE [LARGE SCALE GENOMIC DNA]</scope>
    <source>
        <strain evidence="4">cv. Old Blush</strain>
    </source>
</reference>
<dbReference type="Pfam" id="PF13041">
    <property type="entry name" value="PPR_2"/>
    <property type="match status" value="2"/>
</dbReference>
<proteinExistence type="predicted"/>
<evidence type="ECO:0000313" key="4">
    <source>
        <dbReference type="Proteomes" id="UP000238479"/>
    </source>
</evidence>
<keyword evidence="1" id="KW-0677">Repeat</keyword>
<evidence type="ECO:0000256" key="2">
    <source>
        <dbReference type="PROSITE-ProRule" id="PRU00708"/>
    </source>
</evidence>
<comment type="caution">
    <text evidence="3">The sequence shown here is derived from an EMBL/GenBank/DDBJ whole genome shotgun (WGS) entry which is preliminary data.</text>
</comment>
<name>A0A2P6QL55_ROSCH</name>
<accession>A0A2P6QL55</accession>
<dbReference type="Gramene" id="PRQ34902">
    <property type="protein sequence ID" value="PRQ34902"/>
    <property type="gene ID" value="RchiOBHm_Chr5g0074191"/>
</dbReference>